<protein>
    <submittedName>
        <fullName evidence="2">Sel1 repeat family protein</fullName>
    </submittedName>
</protein>
<reference evidence="2 3" key="2">
    <citation type="journal article" date="2022" name="Mar. Drugs">
        <title>Bioassay-Guided Fractionation Leads to the Detection of Cholic Acid Generated by the Rare Thalassomonas sp.</title>
        <authorList>
            <person name="Pheiffer F."/>
            <person name="Schneider Y.K."/>
            <person name="Hansen E.H."/>
            <person name="Andersen J.H."/>
            <person name="Isaksson J."/>
            <person name="Busche T."/>
            <person name="R C."/>
            <person name="Kalinowski J."/>
            <person name="Zyl L.V."/>
            <person name="Trindade M."/>
        </authorList>
    </citation>
    <scope>NUCLEOTIDE SEQUENCE [LARGE SCALE GENOMIC DNA]</scope>
    <source>
        <strain evidence="2 3">A5K-106</strain>
    </source>
</reference>
<dbReference type="SUPFAM" id="SSF81901">
    <property type="entry name" value="HCP-like"/>
    <property type="match status" value="1"/>
</dbReference>
<feature type="signal peptide" evidence="1">
    <location>
        <begin position="1"/>
        <end position="21"/>
    </location>
</feature>
<dbReference type="SMART" id="SM00671">
    <property type="entry name" value="SEL1"/>
    <property type="match status" value="4"/>
</dbReference>
<dbReference type="InterPro" id="IPR011990">
    <property type="entry name" value="TPR-like_helical_dom_sf"/>
</dbReference>
<organism evidence="2 3">
    <name type="scientific">Thalassomonas actiniarum</name>
    <dbReference type="NCBI Taxonomy" id="485447"/>
    <lineage>
        <taxon>Bacteria</taxon>
        <taxon>Pseudomonadati</taxon>
        <taxon>Pseudomonadota</taxon>
        <taxon>Gammaproteobacteria</taxon>
        <taxon>Alteromonadales</taxon>
        <taxon>Colwelliaceae</taxon>
        <taxon>Thalassomonas</taxon>
    </lineage>
</organism>
<dbReference type="EMBL" id="CP059735">
    <property type="protein sequence ID" value="WDD98872.1"/>
    <property type="molecule type" value="Genomic_DNA"/>
</dbReference>
<dbReference type="PANTHER" id="PTHR11102">
    <property type="entry name" value="SEL-1-LIKE PROTEIN"/>
    <property type="match status" value="1"/>
</dbReference>
<evidence type="ECO:0000313" key="3">
    <source>
        <dbReference type="Proteomes" id="UP000032568"/>
    </source>
</evidence>
<gene>
    <name evidence="2" type="ORF">SG35_027205</name>
</gene>
<accession>A0AAF0C2T6</accession>
<dbReference type="AlphaFoldDB" id="A0AAF0C2T6"/>
<feature type="chain" id="PRO_5041918765" evidence="1">
    <location>
        <begin position="22"/>
        <end position="244"/>
    </location>
</feature>
<name>A0AAF0C2T6_9GAMM</name>
<dbReference type="PANTHER" id="PTHR11102:SF160">
    <property type="entry name" value="ERAD-ASSOCIATED E3 UBIQUITIN-PROTEIN LIGASE COMPONENT HRD3"/>
    <property type="match status" value="1"/>
</dbReference>
<sequence>MKKNVLALMLLSLSTAYSASANDLELGIYQLNRGEFKAAINEFKPLVVEGYAPAQYQMGLIYLNGNGVRKDPGQAFELFSLAADQNYPDAQFQLAVMYSDGIGVKKNEKMAFELTEKAAKKGLPSAQFNLGVMYYNGEGTVKNYLTASRWYEKAANQNYALAQFNLALMYYEGKGVEKDLEKSYIWNIISAKNGYVQAQKSRDMDERDLSVEQIEESRAKAEDMYRKIMMQVDLKTKEAYKGLI</sequence>
<dbReference type="InterPro" id="IPR006597">
    <property type="entry name" value="Sel1-like"/>
</dbReference>
<evidence type="ECO:0000256" key="1">
    <source>
        <dbReference type="SAM" id="SignalP"/>
    </source>
</evidence>
<keyword evidence="1" id="KW-0732">Signal</keyword>
<dbReference type="Pfam" id="PF08238">
    <property type="entry name" value="Sel1"/>
    <property type="match status" value="4"/>
</dbReference>
<dbReference type="RefSeq" id="WP_044834259.1">
    <property type="nucleotide sequence ID" value="NZ_CP059735.1"/>
</dbReference>
<proteinExistence type="predicted"/>
<keyword evidence="3" id="KW-1185">Reference proteome</keyword>
<dbReference type="KEGG" id="tact:SG35_027205"/>
<dbReference type="InterPro" id="IPR050767">
    <property type="entry name" value="Sel1_AlgK"/>
</dbReference>
<dbReference type="Proteomes" id="UP000032568">
    <property type="component" value="Chromosome"/>
</dbReference>
<evidence type="ECO:0000313" key="2">
    <source>
        <dbReference type="EMBL" id="WDD98872.1"/>
    </source>
</evidence>
<dbReference type="Gene3D" id="1.25.40.10">
    <property type="entry name" value="Tetratricopeptide repeat domain"/>
    <property type="match status" value="2"/>
</dbReference>
<reference evidence="2 3" key="1">
    <citation type="journal article" date="2015" name="Genome Announc.">
        <title>Draft Genome Sequences of Marine Isolates of Thalassomonas viridans and Thalassomonas actiniarum.</title>
        <authorList>
            <person name="Olonade I."/>
            <person name="van Zyl L.J."/>
            <person name="Trindade M."/>
        </authorList>
    </citation>
    <scope>NUCLEOTIDE SEQUENCE [LARGE SCALE GENOMIC DNA]</scope>
    <source>
        <strain evidence="2 3">A5K-106</strain>
    </source>
</reference>